<keyword evidence="2" id="KW-1185">Reference proteome</keyword>
<organism evidence="1 2">
    <name type="scientific">Segetibacter aerophilus</name>
    <dbReference type="NCBI Taxonomy" id="670293"/>
    <lineage>
        <taxon>Bacteria</taxon>
        <taxon>Pseudomonadati</taxon>
        <taxon>Bacteroidota</taxon>
        <taxon>Chitinophagia</taxon>
        <taxon>Chitinophagales</taxon>
        <taxon>Chitinophagaceae</taxon>
        <taxon>Segetibacter</taxon>
    </lineage>
</organism>
<name>A0A512BJK8_9BACT</name>
<proteinExistence type="predicted"/>
<accession>A0A512BJK8</accession>
<evidence type="ECO:0000313" key="2">
    <source>
        <dbReference type="Proteomes" id="UP000321513"/>
    </source>
</evidence>
<gene>
    <name evidence="1" type="ORF">SAE01_46480</name>
</gene>
<sequence>MAISANKLREKEILSYIKNESKKRNWSFRGWHIFKVKEPFLVSVSFYPYGKQNKLISNLQFKPEDLDNLNCEISGRDDYFKNGPLYYKVNSFSMIFPSSYLDFELIDVTEERLDSLLNEIDEKTMELVNNLSDNERHYEFLKSKVEIQGRLADSTYLTTLVYLKKYEELLATVKYLKEKEINLRIVEVDLNNRQFNEKSFYDKLIDYVNKKTKTKRIR</sequence>
<dbReference type="AlphaFoldDB" id="A0A512BJK8"/>
<reference evidence="1 2" key="1">
    <citation type="submission" date="2019-07" db="EMBL/GenBank/DDBJ databases">
        <title>Whole genome shotgun sequence of Segetibacter aerophilus NBRC 106135.</title>
        <authorList>
            <person name="Hosoyama A."/>
            <person name="Uohara A."/>
            <person name="Ohji S."/>
            <person name="Ichikawa N."/>
        </authorList>
    </citation>
    <scope>NUCLEOTIDE SEQUENCE [LARGE SCALE GENOMIC DNA]</scope>
    <source>
        <strain evidence="1 2">NBRC 106135</strain>
    </source>
</reference>
<dbReference type="Proteomes" id="UP000321513">
    <property type="component" value="Unassembled WGS sequence"/>
</dbReference>
<dbReference type="EMBL" id="BJYT01000041">
    <property type="protein sequence ID" value="GEO12152.1"/>
    <property type="molecule type" value="Genomic_DNA"/>
</dbReference>
<comment type="caution">
    <text evidence="1">The sequence shown here is derived from an EMBL/GenBank/DDBJ whole genome shotgun (WGS) entry which is preliminary data.</text>
</comment>
<dbReference type="RefSeq" id="WP_147206276.1">
    <property type="nucleotide sequence ID" value="NZ_BJYT01000041.1"/>
</dbReference>
<evidence type="ECO:0008006" key="3">
    <source>
        <dbReference type="Google" id="ProtNLM"/>
    </source>
</evidence>
<evidence type="ECO:0000313" key="1">
    <source>
        <dbReference type="EMBL" id="GEO12152.1"/>
    </source>
</evidence>
<protein>
    <recommendedName>
        <fullName evidence="3">DUF4304 domain-containing protein</fullName>
    </recommendedName>
</protein>